<keyword evidence="4" id="KW-0732">Signal</keyword>
<feature type="transmembrane region" description="Helical" evidence="10">
    <location>
        <begin position="50"/>
        <end position="74"/>
    </location>
</feature>
<dbReference type="InterPro" id="IPR044880">
    <property type="entry name" value="NCX_ion-bd_dom_sf"/>
</dbReference>
<comment type="caution">
    <text evidence="12">The sequence shown here is derived from an EMBL/GenBank/DDBJ whole genome shotgun (WGS) entry which is preliminary data.</text>
</comment>
<evidence type="ECO:0000256" key="1">
    <source>
        <dbReference type="ARBA" id="ARBA00004127"/>
    </source>
</evidence>
<evidence type="ECO:0000256" key="4">
    <source>
        <dbReference type="ARBA" id="ARBA00022729"/>
    </source>
</evidence>
<feature type="non-terminal residue" evidence="12">
    <location>
        <position position="552"/>
    </location>
</feature>
<reference evidence="12" key="1">
    <citation type="submission" date="2021-02" db="EMBL/GenBank/DDBJ databases">
        <authorList>
            <person name="Dougan E. K."/>
            <person name="Rhodes N."/>
            <person name="Thang M."/>
            <person name="Chan C."/>
        </authorList>
    </citation>
    <scope>NUCLEOTIDE SEQUENCE</scope>
</reference>
<keyword evidence="3 10" id="KW-0812">Transmembrane</keyword>
<keyword evidence="5" id="KW-0677">Repeat</keyword>
<dbReference type="Gene3D" id="2.60.40.2030">
    <property type="match status" value="2"/>
</dbReference>
<keyword evidence="8" id="KW-0406">Ion transport</keyword>
<gene>
    <name evidence="12" type="ORF">PGLA2088_LOCUS25542</name>
</gene>
<evidence type="ECO:0000313" key="13">
    <source>
        <dbReference type="Proteomes" id="UP000626109"/>
    </source>
</evidence>
<evidence type="ECO:0000256" key="6">
    <source>
        <dbReference type="ARBA" id="ARBA00022837"/>
    </source>
</evidence>
<dbReference type="Pfam" id="PF03160">
    <property type="entry name" value="Calx-beta"/>
    <property type="match status" value="1"/>
</dbReference>
<evidence type="ECO:0000313" key="12">
    <source>
        <dbReference type="EMBL" id="CAE8687639.1"/>
    </source>
</evidence>
<dbReference type="GO" id="GO:0016020">
    <property type="term" value="C:membrane"/>
    <property type="evidence" value="ECO:0007669"/>
    <property type="project" value="InterPro"/>
</dbReference>
<dbReference type="Pfam" id="PF01699">
    <property type="entry name" value="Na_Ca_ex"/>
    <property type="match status" value="1"/>
</dbReference>
<dbReference type="Gene3D" id="1.20.1420.30">
    <property type="entry name" value="NCX, central ion-binding region"/>
    <property type="match status" value="1"/>
</dbReference>
<keyword evidence="9 10" id="KW-0472">Membrane</keyword>
<dbReference type="Proteomes" id="UP000626109">
    <property type="component" value="Unassembled WGS sequence"/>
</dbReference>
<sequence>VIELLGANFYSGDLGPSTIVGSAAFNLLIITAVCVMAIKGGEVRKIKDVQVFSVTAFFSVFAYVWMLVICVWITPDVIDIWEGVLTFLWFPIFVVIAFAADRGYFSRGGVTRETQHKILLEEASAQEIAMLEMQILKKHGAGLSDDRVAQLVQEEFGAKATRAHYRMGATAAVAGRDTGPGGRRSLMDVKHVFQIHDTIDDKDSQKTRMHFGFRATFVSVLESIGALELVVFREGAEGTPLGKGSVQYITLETGTAKANEDFIAQNGTLHFAEGVTEMTISIPIIDDAACEDDEYFKVKLYDPAAESSCVCAMLHQHHVCEVRIVDDDHIGQLAFATAEANVEEQPGNDKVIVIGVARVGGSRGRITCNYRTEDDSAHHGLDYEEISGTLVFEDGEVHHDLSVTIKPRGRYESKDIFRLILEDPEGGVTFVKHTDGGEDSCICTIMIESDAKSKDRTDKLMQKMRHNWQTQQLARSNWKDQIAEAICLERDEDGSLPGKTAIVMHVITVPWKLLFALIPPVDYCGGWLCFCCSLIAIGMVTAVIGDLASLAG</sequence>
<comment type="subcellular location">
    <subcellularLocation>
        <location evidence="1">Endomembrane system</location>
        <topology evidence="1">Multi-pass membrane protein</topology>
    </subcellularLocation>
</comment>
<name>A0A813JYA9_POLGL</name>
<evidence type="ECO:0000256" key="9">
    <source>
        <dbReference type="ARBA" id="ARBA00023136"/>
    </source>
</evidence>
<dbReference type="InterPro" id="IPR004837">
    <property type="entry name" value="NaCa_Exmemb"/>
</dbReference>
<evidence type="ECO:0000256" key="10">
    <source>
        <dbReference type="SAM" id="Phobius"/>
    </source>
</evidence>
<feature type="transmembrane region" description="Helical" evidence="10">
    <location>
        <begin position="19"/>
        <end position="38"/>
    </location>
</feature>
<dbReference type="GO" id="GO:0098703">
    <property type="term" value="P:calcium ion import across plasma membrane"/>
    <property type="evidence" value="ECO:0007669"/>
    <property type="project" value="TreeGrafter"/>
</dbReference>
<dbReference type="SUPFAM" id="SSF141072">
    <property type="entry name" value="CalX-like"/>
    <property type="match status" value="2"/>
</dbReference>
<keyword evidence="7 10" id="KW-1133">Transmembrane helix</keyword>
<dbReference type="GO" id="GO:0007154">
    <property type="term" value="P:cell communication"/>
    <property type="evidence" value="ECO:0007669"/>
    <property type="project" value="InterPro"/>
</dbReference>
<evidence type="ECO:0000256" key="8">
    <source>
        <dbReference type="ARBA" id="ARBA00023065"/>
    </source>
</evidence>
<dbReference type="PANTHER" id="PTHR11878:SF65">
    <property type="entry name" value="NA_CA-EXCHANGE PROTEIN, ISOFORM G"/>
    <property type="match status" value="1"/>
</dbReference>
<dbReference type="InterPro" id="IPR051171">
    <property type="entry name" value="CaCA"/>
</dbReference>
<evidence type="ECO:0000256" key="2">
    <source>
        <dbReference type="ARBA" id="ARBA00022448"/>
    </source>
</evidence>
<keyword evidence="6" id="KW-0106">Calcium</keyword>
<dbReference type="EMBL" id="CAJNNW010026773">
    <property type="protein sequence ID" value="CAE8687639.1"/>
    <property type="molecule type" value="Genomic_DNA"/>
</dbReference>
<evidence type="ECO:0000259" key="11">
    <source>
        <dbReference type="SMART" id="SM00237"/>
    </source>
</evidence>
<dbReference type="GO" id="GO:0005432">
    <property type="term" value="F:calcium:sodium antiporter activity"/>
    <property type="evidence" value="ECO:0007669"/>
    <property type="project" value="TreeGrafter"/>
</dbReference>
<dbReference type="GO" id="GO:0012505">
    <property type="term" value="C:endomembrane system"/>
    <property type="evidence" value="ECO:0007669"/>
    <property type="project" value="UniProtKB-SubCell"/>
</dbReference>
<dbReference type="SMART" id="SM00237">
    <property type="entry name" value="Calx_beta"/>
    <property type="match status" value="2"/>
</dbReference>
<organism evidence="12 13">
    <name type="scientific">Polarella glacialis</name>
    <name type="common">Dinoflagellate</name>
    <dbReference type="NCBI Taxonomy" id="89957"/>
    <lineage>
        <taxon>Eukaryota</taxon>
        <taxon>Sar</taxon>
        <taxon>Alveolata</taxon>
        <taxon>Dinophyceae</taxon>
        <taxon>Suessiales</taxon>
        <taxon>Suessiaceae</taxon>
        <taxon>Polarella</taxon>
    </lineage>
</organism>
<dbReference type="InterPro" id="IPR038081">
    <property type="entry name" value="CalX-like_sf"/>
</dbReference>
<evidence type="ECO:0000256" key="3">
    <source>
        <dbReference type="ARBA" id="ARBA00022692"/>
    </source>
</evidence>
<accession>A0A813JYA9</accession>
<dbReference type="InterPro" id="IPR003644">
    <property type="entry name" value="Calx_beta"/>
</dbReference>
<evidence type="ECO:0000256" key="7">
    <source>
        <dbReference type="ARBA" id="ARBA00022989"/>
    </source>
</evidence>
<evidence type="ECO:0000256" key="5">
    <source>
        <dbReference type="ARBA" id="ARBA00022737"/>
    </source>
</evidence>
<feature type="domain" description="Calx-beta" evidence="11">
    <location>
        <begin position="320"/>
        <end position="422"/>
    </location>
</feature>
<feature type="domain" description="Calx-beta" evidence="11">
    <location>
        <begin position="197"/>
        <end position="301"/>
    </location>
</feature>
<keyword evidence="2" id="KW-0813">Transport</keyword>
<protein>
    <recommendedName>
        <fullName evidence="11">Calx-beta domain-containing protein</fullName>
    </recommendedName>
</protein>
<dbReference type="PANTHER" id="PTHR11878">
    <property type="entry name" value="SODIUM/CALCIUM EXCHANGER"/>
    <property type="match status" value="1"/>
</dbReference>
<feature type="transmembrane region" description="Helical" evidence="10">
    <location>
        <begin position="525"/>
        <end position="548"/>
    </location>
</feature>
<dbReference type="AlphaFoldDB" id="A0A813JYA9"/>
<proteinExistence type="predicted"/>
<feature type="transmembrane region" description="Helical" evidence="10">
    <location>
        <begin position="80"/>
        <end position="100"/>
    </location>
</feature>
<feature type="non-terminal residue" evidence="12">
    <location>
        <position position="1"/>
    </location>
</feature>